<sequence length="54" mass="5740">MPDEGRTLKAPVVPDAVTAEVITLVKGEMALIEAAILFQRSDGFILVTLAEGLE</sequence>
<dbReference type="AlphaFoldDB" id="A0A382F1C2"/>
<proteinExistence type="predicted"/>
<name>A0A382F1C2_9ZZZZ</name>
<reference evidence="1" key="1">
    <citation type="submission" date="2018-05" db="EMBL/GenBank/DDBJ databases">
        <authorList>
            <person name="Lanie J.A."/>
            <person name="Ng W.-L."/>
            <person name="Kazmierczak K.M."/>
            <person name="Andrzejewski T.M."/>
            <person name="Davidsen T.M."/>
            <person name="Wayne K.J."/>
            <person name="Tettelin H."/>
            <person name="Glass J.I."/>
            <person name="Rusch D."/>
            <person name="Podicherti R."/>
            <person name="Tsui H.-C.T."/>
            <person name="Winkler M.E."/>
        </authorList>
    </citation>
    <scope>NUCLEOTIDE SEQUENCE</scope>
</reference>
<evidence type="ECO:0000313" key="1">
    <source>
        <dbReference type="EMBL" id="SVB56174.1"/>
    </source>
</evidence>
<protein>
    <submittedName>
        <fullName evidence="1">Uncharacterized protein</fullName>
    </submittedName>
</protein>
<accession>A0A382F1C2</accession>
<dbReference type="EMBL" id="UINC01047205">
    <property type="protein sequence ID" value="SVB56174.1"/>
    <property type="molecule type" value="Genomic_DNA"/>
</dbReference>
<organism evidence="1">
    <name type="scientific">marine metagenome</name>
    <dbReference type="NCBI Taxonomy" id="408172"/>
    <lineage>
        <taxon>unclassified sequences</taxon>
        <taxon>metagenomes</taxon>
        <taxon>ecological metagenomes</taxon>
    </lineage>
</organism>
<gene>
    <name evidence="1" type="ORF">METZ01_LOCUS209028</name>
</gene>